<organism evidence="5 6">
    <name type="scientific">Stenomitos frigidus AS-A4</name>
    <dbReference type="NCBI Taxonomy" id="2933935"/>
    <lineage>
        <taxon>Bacteria</taxon>
        <taxon>Bacillati</taxon>
        <taxon>Cyanobacteriota</taxon>
        <taxon>Cyanophyceae</taxon>
        <taxon>Leptolyngbyales</taxon>
        <taxon>Leptolyngbyaceae</taxon>
        <taxon>Stenomitos</taxon>
    </lineage>
</organism>
<dbReference type="Pfam" id="PF13432">
    <property type="entry name" value="TPR_16"/>
    <property type="match status" value="1"/>
</dbReference>
<dbReference type="Pfam" id="PF13181">
    <property type="entry name" value="TPR_8"/>
    <property type="match status" value="1"/>
</dbReference>
<dbReference type="SUPFAM" id="SSF48452">
    <property type="entry name" value="TPR-like"/>
    <property type="match status" value="1"/>
</dbReference>
<dbReference type="CDD" id="cd14014">
    <property type="entry name" value="STKc_PknB_like"/>
    <property type="match status" value="1"/>
</dbReference>
<keyword evidence="2" id="KW-0067">ATP-binding</keyword>
<dbReference type="PROSITE" id="PS50005">
    <property type="entry name" value="TPR"/>
    <property type="match status" value="1"/>
</dbReference>
<evidence type="ECO:0000256" key="1">
    <source>
        <dbReference type="ARBA" id="ARBA00022741"/>
    </source>
</evidence>
<dbReference type="InterPro" id="IPR019734">
    <property type="entry name" value="TPR_rpt"/>
</dbReference>
<keyword evidence="3" id="KW-0802">TPR repeat</keyword>
<dbReference type="PANTHER" id="PTHR24363:SF7">
    <property type="entry name" value="SERINE_THREONINE-PROTEIN KINASE-LIKE PROTEIN E"/>
    <property type="match status" value="1"/>
</dbReference>
<feature type="repeat" description="TPR" evidence="3">
    <location>
        <begin position="402"/>
        <end position="435"/>
    </location>
</feature>
<sequence length="454" mass="51225">MSTFPDFTDYGYQIERELGNNRSNGRVTYLAIDQSTQTSVVIKQFQFAQAESTWSDYQQYEQEIKLLQRLKHPSIPHFLSSFEMPTGFCLVQEYKQAPSLAQRRIWTLFEVRQIAEALLNVLIYLQQQQPAIIHRDIKPENILVDRQDTFKVYLVDFGFARLGSGDIAASSAVKGTLGFMPPEQLFNRELTIASDLYSLGVTLLCLLTGTRSPDVGQLINENYSIAFDKLPKQGRSLQPWLAAMTAPKVVNRYPDARSALQALRQVDLAATSGFWTALPVVSLSLPTVKPSSVAIILTTAIALSLTTWQFLKHNQVPSVSQASYYKLVNQANLFVEEGQYNSSLFESALPLYESAIRMNPKQPEAWYRKGLVLTYLRRHQEALACFEAALQPAMEMETFPAERIWRQKGLTLARLQQTAAAMAAYDRALQINPNLSEASLERAILMRGDTMFSP</sequence>
<dbReference type="SMART" id="SM00028">
    <property type="entry name" value="TPR"/>
    <property type="match status" value="3"/>
</dbReference>
<name>A0ABV0KJK4_9CYAN</name>
<evidence type="ECO:0000256" key="2">
    <source>
        <dbReference type="ARBA" id="ARBA00022840"/>
    </source>
</evidence>
<keyword evidence="5" id="KW-0808">Transferase</keyword>
<dbReference type="InterPro" id="IPR011990">
    <property type="entry name" value="TPR-like_helical_dom_sf"/>
</dbReference>
<comment type="caution">
    <text evidence="5">The sequence shown here is derived from an EMBL/GenBank/DDBJ whole genome shotgun (WGS) entry which is preliminary data.</text>
</comment>
<evidence type="ECO:0000313" key="6">
    <source>
        <dbReference type="Proteomes" id="UP001476950"/>
    </source>
</evidence>
<evidence type="ECO:0000313" key="5">
    <source>
        <dbReference type="EMBL" id="MEP1059345.1"/>
    </source>
</evidence>
<dbReference type="Gene3D" id="1.10.510.10">
    <property type="entry name" value="Transferase(Phosphotransferase) domain 1"/>
    <property type="match status" value="1"/>
</dbReference>
<dbReference type="PROSITE" id="PS00108">
    <property type="entry name" value="PROTEIN_KINASE_ST"/>
    <property type="match status" value="1"/>
</dbReference>
<protein>
    <submittedName>
        <fullName evidence="5">Protein kinase</fullName>
    </submittedName>
</protein>
<gene>
    <name evidence="5" type="ORF">NDI38_12930</name>
</gene>
<keyword evidence="5" id="KW-0418">Kinase</keyword>
<accession>A0ABV0KJK4</accession>
<evidence type="ECO:0000256" key="3">
    <source>
        <dbReference type="PROSITE-ProRule" id="PRU00339"/>
    </source>
</evidence>
<dbReference type="InterPro" id="IPR008271">
    <property type="entry name" value="Ser/Thr_kinase_AS"/>
</dbReference>
<dbReference type="PROSITE" id="PS50011">
    <property type="entry name" value="PROTEIN_KINASE_DOM"/>
    <property type="match status" value="1"/>
</dbReference>
<dbReference type="RefSeq" id="WP_190448717.1">
    <property type="nucleotide sequence ID" value="NZ_JAMPLM010000010.1"/>
</dbReference>
<dbReference type="Pfam" id="PF00069">
    <property type="entry name" value="Pkinase"/>
    <property type="match status" value="1"/>
</dbReference>
<keyword evidence="6" id="KW-1185">Reference proteome</keyword>
<proteinExistence type="predicted"/>
<evidence type="ECO:0000259" key="4">
    <source>
        <dbReference type="PROSITE" id="PS50011"/>
    </source>
</evidence>
<dbReference type="Gene3D" id="3.30.200.20">
    <property type="entry name" value="Phosphorylase Kinase, domain 1"/>
    <property type="match status" value="1"/>
</dbReference>
<dbReference type="SUPFAM" id="SSF56112">
    <property type="entry name" value="Protein kinase-like (PK-like)"/>
    <property type="match status" value="1"/>
</dbReference>
<dbReference type="Proteomes" id="UP001476950">
    <property type="component" value="Unassembled WGS sequence"/>
</dbReference>
<feature type="domain" description="Protein kinase" evidence="4">
    <location>
        <begin position="12"/>
        <end position="275"/>
    </location>
</feature>
<dbReference type="GO" id="GO:0016301">
    <property type="term" value="F:kinase activity"/>
    <property type="evidence" value="ECO:0007669"/>
    <property type="project" value="UniProtKB-KW"/>
</dbReference>
<keyword evidence="1" id="KW-0547">Nucleotide-binding</keyword>
<dbReference type="SMART" id="SM00220">
    <property type="entry name" value="S_TKc"/>
    <property type="match status" value="1"/>
</dbReference>
<dbReference type="InterPro" id="IPR000719">
    <property type="entry name" value="Prot_kinase_dom"/>
</dbReference>
<dbReference type="InterPro" id="IPR011009">
    <property type="entry name" value="Kinase-like_dom_sf"/>
</dbReference>
<dbReference type="PANTHER" id="PTHR24363">
    <property type="entry name" value="SERINE/THREONINE PROTEIN KINASE"/>
    <property type="match status" value="1"/>
</dbReference>
<dbReference type="Gene3D" id="1.25.40.10">
    <property type="entry name" value="Tetratricopeptide repeat domain"/>
    <property type="match status" value="2"/>
</dbReference>
<reference evidence="5 6" key="1">
    <citation type="submission" date="2022-04" db="EMBL/GenBank/DDBJ databases">
        <title>Positive selection, recombination, and allopatry shape intraspecific diversity of widespread and dominant cyanobacteria.</title>
        <authorList>
            <person name="Wei J."/>
            <person name="Shu W."/>
            <person name="Hu C."/>
        </authorList>
    </citation>
    <scope>NUCLEOTIDE SEQUENCE [LARGE SCALE GENOMIC DNA]</scope>
    <source>
        <strain evidence="5 6">AS-A4</strain>
    </source>
</reference>
<dbReference type="EMBL" id="JAMPLM010000010">
    <property type="protein sequence ID" value="MEP1059345.1"/>
    <property type="molecule type" value="Genomic_DNA"/>
</dbReference>